<dbReference type="EMBL" id="VCAZ01000010">
    <property type="protein sequence ID" value="TSK34875.1"/>
    <property type="molecule type" value="Genomic_DNA"/>
</dbReference>
<organism evidence="3 4">
    <name type="scientific">Bagarius yarrelli</name>
    <name type="common">Goonch</name>
    <name type="synonym">Bagrus yarrelli</name>
    <dbReference type="NCBI Taxonomy" id="175774"/>
    <lineage>
        <taxon>Eukaryota</taxon>
        <taxon>Metazoa</taxon>
        <taxon>Chordata</taxon>
        <taxon>Craniata</taxon>
        <taxon>Vertebrata</taxon>
        <taxon>Euteleostomi</taxon>
        <taxon>Actinopterygii</taxon>
        <taxon>Neopterygii</taxon>
        <taxon>Teleostei</taxon>
        <taxon>Ostariophysi</taxon>
        <taxon>Siluriformes</taxon>
        <taxon>Sisoridae</taxon>
        <taxon>Sisorinae</taxon>
        <taxon>Bagarius</taxon>
    </lineage>
</organism>
<sequence>MDELDSMVAMMVADIVSNEESSPPRAEAPADYNTNNSWISATRDMSACQILSPTTSLLKSVAKASSSSSQKVGEDASRRKELRLIKNRQAAKESRRRKKEYIKYLEACASMLQLQNTKLREEINYMKGVSGDKKQ</sequence>
<dbReference type="PRINTS" id="PR00041">
    <property type="entry name" value="LEUZIPPRCREB"/>
</dbReference>
<feature type="domain" description="BZIP" evidence="2">
    <location>
        <begin position="77"/>
        <end position="127"/>
    </location>
</feature>
<dbReference type="PROSITE" id="PS50217">
    <property type="entry name" value="BZIP"/>
    <property type="match status" value="1"/>
</dbReference>
<dbReference type="InterPro" id="IPR046347">
    <property type="entry name" value="bZIP_sf"/>
</dbReference>
<dbReference type="InterPro" id="IPR004827">
    <property type="entry name" value="bZIP"/>
</dbReference>
<dbReference type="GO" id="GO:0000978">
    <property type="term" value="F:RNA polymerase II cis-regulatory region sequence-specific DNA binding"/>
    <property type="evidence" value="ECO:0007669"/>
    <property type="project" value="TreeGrafter"/>
</dbReference>
<dbReference type="GO" id="GO:0005667">
    <property type="term" value="C:transcription regulator complex"/>
    <property type="evidence" value="ECO:0007669"/>
    <property type="project" value="TreeGrafter"/>
</dbReference>
<dbReference type="InterPro" id="IPR001630">
    <property type="entry name" value="Leuzip_CREB"/>
</dbReference>
<accession>A0A556TQB7</accession>
<dbReference type="Gene3D" id="1.20.5.170">
    <property type="match status" value="1"/>
</dbReference>
<evidence type="ECO:0000313" key="3">
    <source>
        <dbReference type="EMBL" id="TSK34875.1"/>
    </source>
</evidence>
<feature type="compositionally biased region" description="Basic and acidic residues" evidence="1">
    <location>
        <begin position="72"/>
        <end position="84"/>
    </location>
</feature>
<dbReference type="GO" id="GO:0005634">
    <property type="term" value="C:nucleus"/>
    <property type="evidence" value="ECO:0007669"/>
    <property type="project" value="InterPro"/>
</dbReference>
<reference evidence="3 4" key="1">
    <citation type="journal article" date="2019" name="Genome Biol. Evol.">
        <title>Whole-Genome Sequencing of the Giant Devil Catfish, Bagarius yarrelli.</title>
        <authorList>
            <person name="Jiang W."/>
            <person name="Lv Y."/>
            <person name="Cheng L."/>
            <person name="Yang K."/>
            <person name="Chao B."/>
            <person name="Wang X."/>
            <person name="Li Y."/>
            <person name="Pan X."/>
            <person name="You X."/>
            <person name="Zhang Y."/>
            <person name="Yang J."/>
            <person name="Li J."/>
            <person name="Zhang X."/>
            <person name="Liu S."/>
            <person name="Sun C."/>
            <person name="Yang J."/>
            <person name="Shi Q."/>
        </authorList>
    </citation>
    <scope>NUCLEOTIDE SEQUENCE [LARGE SCALE GENOMIC DNA]</scope>
    <source>
        <strain evidence="3">JWS20170419001</strain>
        <tissue evidence="3">Muscle</tissue>
    </source>
</reference>
<dbReference type="SUPFAM" id="SSF57959">
    <property type="entry name" value="Leucine zipper domain"/>
    <property type="match status" value="1"/>
</dbReference>
<dbReference type="PANTHER" id="PTHR45879">
    <property type="entry name" value="CYCLIC AMP RESPONSE ELEMENT-BINDING PROTEIN B"/>
    <property type="match status" value="1"/>
</dbReference>
<keyword evidence="4" id="KW-1185">Reference proteome</keyword>
<evidence type="ECO:0000256" key="1">
    <source>
        <dbReference type="SAM" id="MobiDB-lite"/>
    </source>
</evidence>
<dbReference type="AlphaFoldDB" id="A0A556TQB7"/>
<dbReference type="OrthoDB" id="5970722at2759"/>
<dbReference type="GO" id="GO:0000981">
    <property type="term" value="F:DNA-binding transcription factor activity, RNA polymerase II-specific"/>
    <property type="evidence" value="ECO:0007669"/>
    <property type="project" value="TreeGrafter"/>
</dbReference>
<name>A0A556TQB7_BAGYA</name>
<feature type="region of interest" description="Disordered" evidence="1">
    <location>
        <begin position="62"/>
        <end position="91"/>
    </location>
</feature>
<dbReference type="PROSITE" id="PS00036">
    <property type="entry name" value="BZIP_BASIC"/>
    <property type="match status" value="1"/>
</dbReference>
<comment type="caution">
    <text evidence="3">The sequence shown here is derived from an EMBL/GenBank/DDBJ whole genome shotgun (WGS) entry which is preliminary data.</text>
</comment>
<evidence type="ECO:0000259" key="2">
    <source>
        <dbReference type="PROSITE" id="PS50217"/>
    </source>
</evidence>
<dbReference type="Pfam" id="PF00170">
    <property type="entry name" value="bZIP_1"/>
    <property type="match status" value="1"/>
</dbReference>
<dbReference type="Proteomes" id="UP000319801">
    <property type="component" value="Unassembled WGS sequence"/>
</dbReference>
<dbReference type="PANTHER" id="PTHR45879:SF3">
    <property type="entry name" value="CYCLIC AMP RESPONSE ELEMENT-BINDING PROTEIN B"/>
    <property type="match status" value="1"/>
</dbReference>
<protein>
    <submittedName>
        <fullName evidence="3">cAMP-responsive element modulator</fullName>
    </submittedName>
</protein>
<evidence type="ECO:0000313" key="4">
    <source>
        <dbReference type="Proteomes" id="UP000319801"/>
    </source>
</evidence>
<dbReference type="SMART" id="SM00338">
    <property type="entry name" value="BRLZ"/>
    <property type="match status" value="1"/>
</dbReference>
<proteinExistence type="predicted"/>
<gene>
    <name evidence="3" type="ORF">Baya_4483</name>
</gene>